<dbReference type="EMBL" id="AOIQ01000009">
    <property type="protein sequence ID" value="ELZ12276.1"/>
    <property type="molecule type" value="Genomic_DNA"/>
</dbReference>
<sequence length="89" mass="9193">MANSVTQRTQYALSKPLVTQYVNDHAETATRATVLSATSMAFAVVRAPLKPVAGIVADVTSPIATVALLGVGLLGAVGVVAVRSDWLRS</sequence>
<dbReference type="InterPro" id="IPR036259">
    <property type="entry name" value="MFS_trans_sf"/>
</dbReference>
<evidence type="ECO:0000313" key="2">
    <source>
        <dbReference type="EMBL" id="ELZ12276.1"/>
    </source>
</evidence>
<comment type="caution">
    <text evidence="2">The sequence shown here is derived from an EMBL/GenBank/DDBJ whole genome shotgun (WGS) entry which is preliminary data.</text>
</comment>
<dbReference type="STRING" id="1227490.C479_05693"/>
<keyword evidence="2" id="KW-0813">Transport</keyword>
<keyword evidence="1" id="KW-0812">Transmembrane</keyword>
<dbReference type="AlphaFoldDB" id="M0BN01"/>
<dbReference type="SUPFAM" id="SSF103473">
    <property type="entry name" value="MFS general substrate transporter"/>
    <property type="match status" value="1"/>
</dbReference>
<proteinExistence type="predicted"/>
<keyword evidence="3" id="KW-1185">Reference proteome</keyword>
<keyword evidence="2" id="KW-0762">Sugar transport</keyword>
<dbReference type="RefSeq" id="WP_007699130.1">
    <property type="nucleotide sequence ID" value="NZ_AOIQ01000009.1"/>
</dbReference>
<accession>M0BN01</accession>
<organism evidence="2 3">
    <name type="scientific">Halovivax asiaticus JCM 14624</name>
    <dbReference type="NCBI Taxonomy" id="1227490"/>
    <lineage>
        <taxon>Archaea</taxon>
        <taxon>Methanobacteriati</taxon>
        <taxon>Methanobacteriota</taxon>
        <taxon>Stenosarchaea group</taxon>
        <taxon>Halobacteria</taxon>
        <taxon>Halobacteriales</taxon>
        <taxon>Natrialbaceae</taxon>
        <taxon>Halovivax</taxon>
    </lineage>
</organism>
<name>M0BN01_9EURY</name>
<keyword evidence="1" id="KW-0472">Membrane</keyword>
<evidence type="ECO:0000313" key="3">
    <source>
        <dbReference type="Proteomes" id="UP000011560"/>
    </source>
</evidence>
<reference evidence="2 3" key="1">
    <citation type="journal article" date="2014" name="PLoS Genet.">
        <title>Phylogenetically driven sequencing of extremely halophilic archaea reveals strategies for static and dynamic osmo-response.</title>
        <authorList>
            <person name="Becker E.A."/>
            <person name="Seitzer P.M."/>
            <person name="Tritt A."/>
            <person name="Larsen D."/>
            <person name="Krusor M."/>
            <person name="Yao A.I."/>
            <person name="Wu D."/>
            <person name="Madern D."/>
            <person name="Eisen J.A."/>
            <person name="Darling A.E."/>
            <person name="Facciotti M.T."/>
        </authorList>
    </citation>
    <scope>NUCLEOTIDE SEQUENCE [LARGE SCALE GENOMIC DNA]</scope>
    <source>
        <strain evidence="2 3">JCM 14624</strain>
    </source>
</reference>
<evidence type="ECO:0000256" key="1">
    <source>
        <dbReference type="SAM" id="Phobius"/>
    </source>
</evidence>
<protein>
    <submittedName>
        <fullName evidence="2">Putative sugar transporter</fullName>
    </submittedName>
</protein>
<dbReference type="Proteomes" id="UP000011560">
    <property type="component" value="Unassembled WGS sequence"/>
</dbReference>
<gene>
    <name evidence="2" type="ORF">C479_05693</name>
</gene>
<feature type="transmembrane region" description="Helical" evidence="1">
    <location>
        <begin position="63"/>
        <end position="82"/>
    </location>
</feature>
<keyword evidence="1" id="KW-1133">Transmembrane helix</keyword>